<dbReference type="InterPro" id="IPR058922">
    <property type="entry name" value="WHD_DRP"/>
</dbReference>
<dbReference type="Pfam" id="PF23598">
    <property type="entry name" value="LRR_14"/>
    <property type="match status" value="1"/>
</dbReference>
<feature type="domain" description="Disease resistance protein winged helix" evidence="6">
    <location>
        <begin position="380"/>
        <end position="446"/>
    </location>
</feature>
<dbReference type="Pfam" id="PF23559">
    <property type="entry name" value="WHD_DRP"/>
    <property type="match status" value="1"/>
</dbReference>
<dbReference type="SUPFAM" id="SSF52540">
    <property type="entry name" value="P-loop containing nucleoside triphosphate hydrolases"/>
    <property type="match status" value="1"/>
</dbReference>
<keyword evidence="9" id="KW-1185">Reference proteome</keyword>
<evidence type="ECO:0000313" key="8">
    <source>
        <dbReference type="EMBL" id="KMS99495.1"/>
    </source>
</evidence>
<keyword evidence="1" id="KW-0677">Repeat</keyword>
<dbReference type="Gene3D" id="3.80.10.10">
    <property type="entry name" value="Ribonuclease Inhibitor"/>
    <property type="match status" value="1"/>
</dbReference>
<dbReference type="InterPro" id="IPR044974">
    <property type="entry name" value="Disease_R_plants"/>
</dbReference>
<dbReference type="PANTHER" id="PTHR23155:SF1205">
    <property type="entry name" value="DISEASE RESISTANCE PROTEIN RPM1"/>
    <property type="match status" value="1"/>
</dbReference>
<dbReference type="Gene3D" id="1.10.10.10">
    <property type="entry name" value="Winged helix-like DNA-binding domain superfamily/Winged helix DNA-binding domain"/>
    <property type="match status" value="1"/>
</dbReference>
<dbReference type="Pfam" id="PF18052">
    <property type="entry name" value="Rx_N"/>
    <property type="match status" value="1"/>
</dbReference>
<evidence type="ECO:0000259" key="4">
    <source>
        <dbReference type="Pfam" id="PF00931"/>
    </source>
</evidence>
<evidence type="ECO:0000256" key="3">
    <source>
        <dbReference type="ARBA" id="ARBA00022821"/>
    </source>
</evidence>
<evidence type="ECO:0000259" key="5">
    <source>
        <dbReference type="Pfam" id="PF18052"/>
    </source>
</evidence>
<feature type="domain" description="NB-ARC" evidence="4">
    <location>
        <begin position="144"/>
        <end position="309"/>
    </location>
</feature>
<dbReference type="GO" id="GO:0043531">
    <property type="term" value="F:ADP binding"/>
    <property type="evidence" value="ECO:0007669"/>
    <property type="project" value="InterPro"/>
</dbReference>
<evidence type="ECO:0000256" key="1">
    <source>
        <dbReference type="ARBA" id="ARBA00022737"/>
    </source>
</evidence>
<evidence type="ECO:0008006" key="10">
    <source>
        <dbReference type="Google" id="ProtNLM"/>
    </source>
</evidence>
<dbReference type="Proteomes" id="UP000035740">
    <property type="component" value="Unassembled WGS sequence"/>
</dbReference>
<evidence type="ECO:0000313" key="9">
    <source>
        <dbReference type="Proteomes" id="UP000035740"/>
    </source>
</evidence>
<keyword evidence="3" id="KW-0611">Plant defense</keyword>
<proteinExistence type="predicted"/>
<reference evidence="8 9" key="1">
    <citation type="journal article" date="2014" name="Nature">
        <title>The genome of the recently domesticated crop plant sugar beet (Beta vulgaris).</title>
        <authorList>
            <person name="Dohm J.C."/>
            <person name="Minoche A.E."/>
            <person name="Holtgrawe D."/>
            <person name="Capella-Gutierrez S."/>
            <person name="Zakrzewski F."/>
            <person name="Tafer H."/>
            <person name="Rupp O."/>
            <person name="Sorensen T.R."/>
            <person name="Stracke R."/>
            <person name="Reinhardt R."/>
            <person name="Goesmann A."/>
            <person name="Kraft T."/>
            <person name="Schulz B."/>
            <person name="Stadler P.F."/>
            <person name="Schmidt T."/>
            <person name="Gabaldon T."/>
            <person name="Lehrach H."/>
            <person name="Weisshaar B."/>
            <person name="Himmelbauer H."/>
        </authorList>
    </citation>
    <scope>NUCLEOTIDE SEQUENCE [LARGE SCALE GENOMIC DNA]</scope>
    <source>
        <tissue evidence="8">Taproot</tissue>
    </source>
</reference>
<evidence type="ECO:0000256" key="2">
    <source>
        <dbReference type="ARBA" id="ARBA00022741"/>
    </source>
</evidence>
<dbReference type="InterPro" id="IPR002182">
    <property type="entry name" value="NB-ARC"/>
</dbReference>
<name>A0A0J8E8N9_BETVV</name>
<dbReference type="EMBL" id="KQ090217">
    <property type="protein sequence ID" value="KMS99495.1"/>
    <property type="molecule type" value="Genomic_DNA"/>
</dbReference>
<dbReference type="InterPro" id="IPR027417">
    <property type="entry name" value="P-loop_NTPase"/>
</dbReference>
<evidence type="ECO:0000259" key="6">
    <source>
        <dbReference type="Pfam" id="PF23559"/>
    </source>
</evidence>
<dbReference type="PRINTS" id="PR00364">
    <property type="entry name" value="DISEASERSIST"/>
</dbReference>
<dbReference type="Pfam" id="PF00931">
    <property type="entry name" value="NB-ARC"/>
    <property type="match status" value="1"/>
</dbReference>
<dbReference type="AlphaFoldDB" id="A0A0J8E8N9"/>
<dbReference type="InterPro" id="IPR041118">
    <property type="entry name" value="Rx_N"/>
</dbReference>
<dbReference type="Gramene" id="KMS99495">
    <property type="protein sequence ID" value="KMS99495"/>
    <property type="gene ID" value="BVRB_1g023350"/>
</dbReference>
<feature type="domain" description="Disease resistance N-terminal" evidence="5">
    <location>
        <begin position="25"/>
        <end position="91"/>
    </location>
</feature>
<accession>A0A0J8E8N9</accession>
<gene>
    <name evidence="8" type="ORF">BVRB_1g023350</name>
</gene>
<evidence type="ECO:0000259" key="7">
    <source>
        <dbReference type="Pfam" id="PF23598"/>
    </source>
</evidence>
<protein>
    <recommendedName>
        <fullName evidence="10">NB-ARC domain-containing protein</fullName>
    </recommendedName>
</protein>
<dbReference type="OrthoDB" id="3027644at2759"/>
<sequence>MAAKDACLAVENVQQQLEQAPALVQETHKMKPLRTGLRTMSLLLKELDGEEYEPDVAEWLQRVRDVAYKAQDVVGSIVVEANHQNQRSKLRRWLSRERATKNHAGEIDNIGKRIEEICSFKVGGSKKEFNYSPSFKIEDIVGFEDAKEKLVTKLIGDAGSGRRKVMLIFGEAGAGKTTLARMVFSDHRIEEHFRCREWFSQALSPEEILCRLLKHNSSPEKQTDCLLTGELKAENIKQNRYLIIIDNVPNIDVLDELMSSLPDELNGSRILLASRADLNVQQSVSFSYKIKPLDVDHSWKLLSKKVLDGENHQDLEKLGIRMAEKCKGLPRAIVAMAALLNHVDKSVEMWSEFLKFDDPIPEYDELPRELKLCLLYFGHFPAILPIPAKQMVQMWMAEGLVKQNGSMRAEELGEHYMKKLKNQSFIKEGTKRSDGSVKTFYIFNYISRLCVSKGETEKFFKVYMGNNNKPQKNIKRMAIHSNLLADLKSFGDCSHAHSLHGFREKTENTTIIQSVDDFWETLVNNFRNLRVLNLGFLELDKHKVPKELGKLVHLKYLRLRAPTVKQLPSSIVNLQQLETLDMRESEYLVSLPQGIWKMKYLRNLYLGGSAILPKPLRIDYYKSLPDLQTLSGVCPDKVLKKLMVRAKFPSVKKLRICSSDLDLTCNFLNSLDHLYHLQSLRIEKPTKLPDLDAFPLSLTKLTLLKTKLPSESIKTLEKIPSLRILKLLEEAICGEEVKCSAGGFLRLEFLTIENLAVKMWIQEGAMRYVKCFFVKESTLNWETIPDYLRKKVECRN</sequence>
<keyword evidence="2" id="KW-0547">Nucleotide-binding</keyword>
<dbReference type="InterPro" id="IPR036388">
    <property type="entry name" value="WH-like_DNA-bd_sf"/>
</dbReference>
<dbReference type="Gene3D" id="1.20.5.4130">
    <property type="match status" value="1"/>
</dbReference>
<dbReference type="InterPro" id="IPR042197">
    <property type="entry name" value="Apaf_helical"/>
</dbReference>
<dbReference type="OMA" id="PFINGPW"/>
<dbReference type="Gene3D" id="1.10.8.430">
    <property type="entry name" value="Helical domain of apoptotic protease-activating factors"/>
    <property type="match status" value="1"/>
</dbReference>
<organism evidence="8 9">
    <name type="scientific">Beta vulgaris subsp. vulgaris</name>
    <name type="common">Beet</name>
    <dbReference type="NCBI Taxonomy" id="3555"/>
    <lineage>
        <taxon>Eukaryota</taxon>
        <taxon>Viridiplantae</taxon>
        <taxon>Streptophyta</taxon>
        <taxon>Embryophyta</taxon>
        <taxon>Tracheophyta</taxon>
        <taxon>Spermatophyta</taxon>
        <taxon>Magnoliopsida</taxon>
        <taxon>eudicotyledons</taxon>
        <taxon>Gunneridae</taxon>
        <taxon>Pentapetalae</taxon>
        <taxon>Caryophyllales</taxon>
        <taxon>Chenopodiaceae</taxon>
        <taxon>Betoideae</taxon>
        <taxon>Beta</taxon>
    </lineage>
</organism>
<feature type="domain" description="Disease resistance R13L4/SHOC-2-like LRR" evidence="7">
    <location>
        <begin position="513"/>
        <end position="687"/>
    </location>
</feature>
<dbReference type="eggNOG" id="KOG4658">
    <property type="taxonomic scope" value="Eukaryota"/>
</dbReference>
<dbReference type="SUPFAM" id="SSF52058">
    <property type="entry name" value="L domain-like"/>
    <property type="match status" value="1"/>
</dbReference>
<dbReference type="GO" id="GO:0098542">
    <property type="term" value="P:defense response to other organism"/>
    <property type="evidence" value="ECO:0007669"/>
    <property type="project" value="TreeGrafter"/>
</dbReference>
<dbReference type="Gene3D" id="3.40.50.300">
    <property type="entry name" value="P-loop containing nucleotide triphosphate hydrolases"/>
    <property type="match status" value="1"/>
</dbReference>
<dbReference type="InterPro" id="IPR032675">
    <property type="entry name" value="LRR_dom_sf"/>
</dbReference>
<dbReference type="PANTHER" id="PTHR23155">
    <property type="entry name" value="DISEASE RESISTANCE PROTEIN RP"/>
    <property type="match status" value="1"/>
</dbReference>
<dbReference type="InterPro" id="IPR055414">
    <property type="entry name" value="LRR_R13L4/SHOC2-like"/>
</dbReference>